<gene>
    <name evidence="1" type="ORF">B0J13DRAFT_473497</name>
</gene>
<name>A0A9P9EY25_9HYPO</name>
<evidence type="ECO:0000313" key="2">
    <source>
        <dbReference type="Proteomes" id="UP000717696"/>
    </source>
</evidence>
<keyword evidence="2" id="KW-1185">Reference proteome</keyword>
<protein>
    <submittedName>
        <fullName evidence="1">Uncharacterized protein</fullName>
    </submittedName>
</protein>
<accession>A0A9P9EY25</accession>
<dbReference type="AlphaFoldDB" id="A0A9P9EY25"/>
<dbReference type="EMBL" id="JAGMUU010000008">
    <property type="protein sequence ID" value="KAH7146630.1"/>
    <property type="molecule type" value="Genomic_DNA"/>
</dbReference>
<dbReference type="Proteomes" id="UP000717696">
    <property type="component" value="Unassembled WGS sequence"/>
</dbReference>
<organism evidence="1 2">
    <name type="scientific">Dactylonectria estremocensis</name>
    <dbReference type="NCBI Taxonomy" id="1079267"/>
    <lineage>
        <taxon>Eukaryota</taxon>
        <taxon>Fungi</taxon>
        <taxon>Dikarya</taxon>
        <taxon>Ascomycota</taxon>
        <taxon>Pezizomycotina</taxon>
        <taxon>Sordariomycetes</taxon>
        <taxon>Hypocreomycetidae</taxon>
        <taxon>Hypocreales</taxon>
        <taxon>Nectriaceae</taxon>
        <taxon>Dactylonectria</taxon>
    </lineage>
</organism>
<dbReference type="OrthoDB" id="5413172at2759"/>
<proteinExistence type="predicted"/>
<comment type="caution">
    <text evidence="1">The sequence shown here is derived from an EMBL/GenBank/DDBJ whole genome shotgun (WGS) entry which is preliminary data.</text>
</comment>
<reference evidence="1" key="1">
    <citation type="journal article" date="2021" name="Nat. Commun.">
        <title>Genetic determinants of endophytism in the Arabidopsis root mycobiome.</title>
        <authorList>
            <person name="Mesny F."/>
            <person name="Miyauchi S."/>
            <person name="Thiergart T."/>
            <person name="Pickel B."/>
            <person name="Atanasova L."/>
            <person name="Karlsson M."/>
            <person name="Huettel B."/>
            <person name="Barry K.W."/>
            <person name="Haridas S."/>
            <person name="Chen C."/>
            <person name="Bauer D."/>
            <person name="Andreopoulos W."/>
            <person name="Pangilinan J."/>
            <person name="LaButti K."/>
            <person name="Riley R."/>
            <person name="Lipzen A."/>
            <person name="Clum A."/>
            <person name="Drula E."/>
            <person name="Henrissat B."/>
            <person name="Kohler A."/>
            <person name="Grigoriev I.V."/>
            <person name="Martin F.M."/>
            <person name="Hacquard S."/>
        </authorList>
    </citation>
    <scope>NUCLEOTIDE SEQUENCE</scope>
    <source>
        <strain evidence="1">MPI-CAGE-AT-0021</strain>
    </source>
</reference>
<evidence type="ECO:0000313" key="1">
    <source>
        <dbReference type="EMBL" id="KAH7146630.1"/>
    </source>
</evidence>
<sequence length="160" mass="18258">MLAMSSSTSPESSSISVVVIGWGRENGIIFMPRLFKEHKTPYVMTAMIDFVETLEPYRYSPKNLGAILHNLHPRPRALVIGIAVPPALVPEITGVWNEYIDTVLKEEFKENDEWKKNVCSTLPLTHYVDPSVGKPPMDMGWEREMFKHLDAAFRPEVSWE</sequence>